<comment type="caution">
    <text evidence="3">The sequence shown here is derived from an EMBL/GenBank/DDBJ whole genome shotgun (WGS) entry which is preliminary data.</text>
</comment>
<dbReference type="RefSeq" id="WP_215918279.1">
    <property type="nucleotide sequence ID" value="NZ_JAHKNI010000005.1"/>
</dbReference>
<protein>
    <recommendedName>
        <fullName evidence="2">PPE domain-containing protein</fullName>
    </recommendedName>
</protein>
<sequence length="448" mass="45549">MHNISGTGTKVETPHTDPDYAPTVEVFDHLGYDEIYRGVMQLQPEVLTAGKHAWQTSASGMAQAVQEANAEVRAAMADGWRGSAAQLASEAMQAFESLGQHLSDVMAEVGRRLGQANDAAESLRSSLSQPVSSSVDLEGALLDPKHAITTSEMQKTAENVRLDAVRVMNSVYAGVFIPTGNNVPGFPVGGMYPQAPVTAPGSTVVAPGGGSADVVTPGLIPASGPHTTAAQPDSVHRTEHPAAAQQPAADRTAAPAAVDPVGVAAPAVPSAPAAATHTSAVQAAPVEPNATAPQADRAAPVAPSTPAAGAMVAPGAVKPSSASTKPQSASTKPQSADATSQSSDGDRKDKNQQGDQSSGDTASGMGAGIVGGLAGGAVAFGGDTARPANSVPRPPKQSPDDEDYDEDEYYPDFDEPTFLEPAEPGTELVGHLEPTTPPVVGEWADDEE</sequence>
<keyword evidence="4" id="KW-1185">Reference proteome</keyword>
<feature type="region of interest" description="Disordered" evidence="1">
    <location>
        <begin position="1"/>
        <end position="20"/>
    </location>
</feature>
<feature type="compositionally biased region" description="Polar residues" evidence="1">
    <location>
        <begin position="320"/>
        <end position="343"/>
    </location>
</feature>
<evidence type="ECO:0000313" key="3">
    <source>
        <dbReference type="EMBL" id="MBU3063393.1"/>
    </source>
</evidence>
<evidence type="ECO:0000256" key="1">
    <source>
        <dbReference type="SAM" id="MobiDB-lite"/>
    </source>
</evidence>
<feature type="compositionally biased region" description="Acidic residues" evidence="1">
    <location>
        <begin position="400"/>
        <end position="417"/>
    </location>
</feature>
<gene>
    <name evidence="3" type="ORF">KO481_17890</name>
</gene>
<feature type="compositionally biased region" description="Low complexity" evidence="1">
    <location>
        <begin position="241"/>
        <end position="255"/>
    </location>
</feature>
<feature type="region of interest" description="Disordered" evidence="1">
    <location>
        <begin position="216"/>
        <end position="255"/>
    </location>
</feature>
<evidence type="ECO:0000259" key="2">
    <source>
        <dbReference type="Pfam" id="PF00823"/>
    </source>
</evidence>
<feature type="compositionally biased region" description="Low complexity" evidence="1">
    <location>
        <begin position="306"/>
        <end position="317"/>
    </location>
</feature>
<evidence type="ECO:0000313" key="4">
    <source>
        <dbReference type="Proteomes" id="UP000733379"/>
    </source>
</evidence>
<organism evidence="3 4">
    <name type="scientific">Nocardia albiluteola</name>
    <dbReference type="NCBI Taxonomy" id="2842303"/>
    <lineage>
        <taxon>Bacteria</taxon>
        <taxon>Bacillati</taxon>
        <taxon>Actinomycetota</taxon>
        <taxon>Actinomycetes</taxon>
        <taxon>Mycobacteriales</taxon>
        <taxon>Nocardiaceae</taxon>
        <taxon>Nocardia</taxon>
    </lineage>
</organism>
<feature type="region of interest" description="Disordered" evidence="1">
    <location>
        <begin position="381"/>
        <end position="448"/>
    </location>
</feature>
<feature type="compositionally biased region" description="Polar residues" evidence="1">
    <location>
        <begin position="1"/>
        <end position="10"/>
    </location>
</feature>
<name>A0ABS6AZB7_9NOCA</name>
<proteinExistence type="predicted"/>
<accession>A0ABS6AZB7</accession>
<dbReference type="Pfam" id="PF00823">
    <property type="entry name" value="PPE"/>
    <property type="match status" value="1"/>
</dbReference>
<dbReference type="EMBL" id="JAHKNI010000005">
    <property type="protein sequence ID" value="MBU3063393.1"/>
    <property type="molecule type" value="Genomic_DNA"/>
</dbReference>
<dbReference type="InterPro" id="IPR000030">
    <property type="entry name" value="PPE_dom"/>
</dbReference>
<reference evidence="3 4" key="1">
    <citation type="submission" date="2021-06" db="EMBL/GenBank/DDBJ databases">
        <title>Actinomycetes sequencing.</title>
        <authorList>
            <person name="Shan Q."/>
        </authorList>
    </citation>
    <scope>NUCLEOTIDE SEQUENCE [LARGE SCALE GENOMIC DNA]</scope>
    <source>
        <strain evidence="3 4">NEAU-G5</strain>
    </source>
</reference>
<dbReference type="Proteomes" id="UP000733379">
    <property type="component" value="Unassembled WGS sequence"/>
</dbReference>
<feature type="region of interest" description="Disordered" evidence="1">
    <location>
        <begin position="288"/>
        <end position="367"/>
    </location>
</feature>
<feature type="domain" description="PPE" evidence="2">
    <location>
        <begin position="43"/>
        <end position="182"/>
    </location>
</feature>
<dbReference type="Gene3D" id="1.10.287.1060">
    <property type="entry name" value="ESAT-6-like"/>
    <property type="match status" value="1"/>
</dbReference>